<dbReference type="RefSeq" id="WP_161894138.1">
    <property type="nucleotide sequence ID" value="NZ_BJOV01000002.1"/>
</dbReference>
<reference evidence="3" key="1">
    <citation type="submission" date="2019-06" db="EMBL/GenBank/DDBJ databases">
        <title>Gordonia isolated from sludge of a wastewater treatment plant.</title>
        <authorList>
            <person name="Tamura T."/>
            <person name="Aoyama K."/>
            <person name="Kang Y."/>
            <person name="Saito S."/>
            <person name="Akiyama N."/>
            <person name="Yazawa K."/>
            <person name="Gonoi T."/>
            <person name="Mikami Y."/>
        </authorList>
    </citation>
    <scope>NUCLEOTIDE SEQUENCE [LARGE SCALE GENOMIC DNA]</scope>
    <source>
        <strain evidence="3">NBRC 107696</strain>
    </source>
</reference>
<dbReference type="AlphaFoldDB" id="A0A7I9V4U4"/>
<name>A0A7I9V4U4_9ACTN</name>
<organism evidence="1 3">
    <name type="scientific">Gordonia spumicola</name>
    <dbReference type="NCBI Taxonomy" id="589161"/>
    <lineage>
        <taxon>Bacteria</taxon>
        <taxon>Bacillati</taxon>
        <taxon>Actinomycetota</taxon>
        <taxon>Actinomycetes</taxon>
        <taxon>Mycobacteriales</taxon>
        <taxon>Gordoniaceae</taxon>
        <taxon>Gordonia</taxon>
    </lineage>
</organism>
<sequence>MTTIDPTTCKPGEAYMVRVDGRESIAVRLDDDSRPWWITAGWRSDDLNTWHPDSAVTVLHRLVPEPEEKVLDVPMQPWDILREAESIARHLDGIERSSILAHANHLEREHRAAQEKAEQDAAREALIVKAASVSVTHPNGAVVSVGLPYARALADAGYLAEAVQP</sequence>
<evidence type="ECO:0000313" key="2">
    <source>
        <dbReference type="EMBL" id="GEE04142.1"/>
    </source>
</evidence>
<reference evidence="1" key="2">
    <citation type="journal article" date="2020" name="Int. J. Syst. Evol. Microbiol.">
        <title>Gordonia crocea sp. nov. and Gordonia spumicola sp. nov. isolated from sludge of a wastewater treatment plant.</title>
        <authorList>
            <person name="Tamura T."/>
            <person name="Saito S."/>
            <person name="Hamada M."/>
            <person name="Kang Y."/>
            <person name="Hoshino Y."/>
            <person name="Gonoi T."/>
            <person name="Mikami Y."/>
            <person name="Yaguchi T."/>
        </authorList>
    </citation>
    <scope>NUCLEOTIDE SEQUENCE</scope>
    <source>
        <strain evidence="1">NBRC 107696</strain>
    </source>
</reference>
<accession>A0A7I9V4U4</accession>
<dbReference type="Proteomes" id="UP000444960">
    <property type="component" value="Unassembled WGS sequence"/>
</dbReference>
<comment type="caution">
    <text evidence="1">The sequence shown here is derived from an EMBL/GenBank/DDBJ whole genome shotgun (WGS) entry which is preliminary data.</text>
</comment>
<gene>
    <name evidence="1" type="ORF">nbrc107696_06590</name>
    <name evidence="2" type="ORF">nbrc107696_45880</name>
</gene>
<evidence type="ECO:0000313" key="1">
    <source>
        <dbReference type="EMBL" id="GEE00213.1"/>
    </source>
</evidence>
<proteinExistence type="predicted"/>
<dbReference type="EMBL" id="BJOV01000002">
    <property type="protein sequence ID" value="GEE00213.1"/>
    <property type="molecule type" value="Genomic_DNA"/>
</dbReference>
<evidence type="ECO:0000313" key="3">
    <source>
        <dbReference type="Proteomes" id="UP000444960"/>
    </source>
</evidence>
<keyword evidence="3" id="KW-1185">Reference proteome</keyword>
<protein>
    <submittedName>
        <fullName evidence="1">Uncharacterized protein</fullName>
    </submittedName>
</protein>
<dbReference type="EMBL" id="BJOV01000008">
    <property type="protein sequence ID" value="GEE04142.1"/>
    <property type="molecule type" value="Genomic_DNA"/>
</dbReference>